<evidence type="ECO:0000313" key="1">
    <source>
        <dbReference type="EMBL" id="OCH87698.1"/>
    </source>
</evidence>
<name>A0A8E2ANZ7_9APHY</name>
<dbReference type="AlphaFoldDB" id="A0A8E2ANZ7"/>
<keyword evidence="2" id="KW-1185">Reference proteome</keyword>
<sequence>MDAPMVKQYDLGPVDNSADIRRFIDKKSKDFTLLDTYDDAAERLTDISTGFFLHVRIALICISESPASATDVLNFMVNEMHLAPKKHPCPFDAVYYQVLRAAIAQKPDNSWWRDYVADVLGCIAMSQEPLLPDALVVLLEKQKDIMKDITSVLDLISSIMHVRDRTNRTILDPRGIQVPD</sequence>
<dbReference type="EMBL" id="KV722476">
    <property type="protein sequence ID" value="OCH87698.1"/>
    <property type="molecule type" value="Genomic_DNA"/>
</dbReference>
<organism evidence="1 2">
    <name type="scientific">Obba rivulosa</name>
    <dbReference type="NCBI Taxonomy" id="1052685"/>
    <lineage>
        <taxon>Eukaryota</taxon>
        <taxon>Fungi</taxon>
        <taxon>Dikarya</taxon>
        <taxon>Basidiomycota</taxon>
        <taxon>Agaricomycotina</taxon>
        <taxon>Agaricomycetes</taxon>
        <taxon>Polyporales</taxon>
        <taxon>Gelatoporiaceae</taxon>
        <taxon>Obba</taxon>
    </lineage>
</organism>
<protein>
    <submittedName>
        <fullName evidence="1">Uncharacterized protein</fullName>
    </submittedName>
</protein>
<proteinExistence type="predicted"/>
<accession>A0A8E2ANZ7</accession>
<gene>
    <name evidence="1" type="ORF">OBBRIDRAFT_837174</name>
</gene>
<dbReference type="Proteomes" id="UP000250043">
    <property type="component" value="Unassembled WGS sequence"/>
</dbReference>
<evidence type="ECO:0000313" key="2">
    <source>
        <dbReference type="Proteomes" id="UP000250043"/>
    </source>
</evidence>
<reference evidence="1 2" key="1">
    <citation type="submission" date="2016-07" db="EMBL/GenBank/DDBJ databases">
        <title>Draft genome of the white-rot fungus Obba rivulosa 3A-2.</title>
        <authorList>
            <consortium name="DOE Joint Genome Institute"/>
            <person name="Miettinen O."/>
            <person name="Riley R."/>
            <person name="Acob R."/>
            <person name="Barry K."/>
            <person name="Cullen D."/>
            <person name="De Vries R."/>
            <person name="Hainaut M."/>
            <person name="Hatakka A."/>
            <person name="Henrissat B."/>
            <person name="Hilden K."/>
            <person name="Kuo R."/>
            <person name="Labutti K."/>
            <person name="Lipzen A."/>
            <person name="Makela M.R."/>
            <person name="Sandor L."/>
            <person name="Spatafora J.W."/>
            <person name="Grigoriev I.V."/>
            <person name="Hibbett D.S."/>
        </authorList>
    </citation>
    <scope>NUCLEOTIDE SEQUENCE [LARGE SCALE GENOMIC DNA]</scope>
    <source>
        <strain evidence="1 2">3A-2</strain>
    </source>
</reference>